<reference evidence="2 3" key="1">
    <citation type="submission" date="2007-01" db="EMBL/GenBank/DDBJ databases">
        <title>Complete sequence of Psychromonas ingrahamii 37.</title>
        <authorList>
            <consortium name="US DOE Joint Genome Institute"/>
            <person name="Copeland A."/>
            <person name="Lucas S."/>
            <person name="Lapidus A."/>
            <person name="Barry K."/>
            <person name="Detter J.C."/>
            <person name="Glavina del Rio T."/>
            <person name="Hammon N."/>
            <person name="Israni S."/>
            <person name="Dalin E."/>
            <person name="Tice H."/>
            <person name="Pitluck S."/>
            <person name="Thompson L.S."/>
            <person name="Brettin T."/>
            <person name="Bruce D."/>
            <person name="Han C."/>
            <person name="Tapia R."/>
            <person name="Schmutz J."/>
            <person name="Larimer F."/>
            <person name="Land M."/>
            <person name="Hauser L."/>
            <person name="Kyrpides N."/>
            <person name="Ivanova N."/>
            <person name="Staley J."/>
            <person name="Richardson P."/>
        </authorList>
    </citation>
    <scope>NUCLEOTIDE SEQUENCE [LARGE SCALE GENOMIC DNA]</scope>
    <source>
        <strain evidence="2 3">37</strain>
    </source>
</reference>
<dbReference type="AlphaFoldDB" id="A1SZU2"/>
<proteinExistence type="predicted"/>
<evidence type="ECO:0000313" key="3">
    <source>
        <dbReference type="Proteomes" id="UP000000639"/>
    </source>
</evidence>
<dbReference type="eggNOG" id="ENOG5030014">
    <property type="taxonomic scope" value="Bacteria"/>
</dbReference>
<keyword evidence="1" id="KW-0812">Transmembrane</keyword>
<evidence type="ECO:0000313" key="2">
    <source>
        <dbReference type="EMBL" id="ABM05007.1"/>
    </source>
</evidence>
<dbReference type="RefSeq" id="WP_011771559.1">
    <property type="nucleotide sequence ID" value="NC_008709.1"/>
</dbReference>
<organism evidence="2 3">
    <name type="scientific">Psychromonas ingrahamii (strain DSM 17664 / CCUG 51855 / 37)</name>
    <dbReference type="NCBI Taxonomy" id="357804"/>
    <lineage>
        <taxon>Bacteria</taxon>
        <taxon>Pseudomonadati</taxon>
        <taxon>Pseudomonadota</taxon>
        <taxon>Gammaproteobacteria</taxon>
        <taxon>Alteromonadales</taxon>
        <taxon>Psychromonadaceae</taxon>
        <taxon>Psychromonas</taxon>
    </lineage>
</organism>
<sequence>MASCTYSVPNMNTSGDNLYGPHICYQPFIDYAWNVYGFSGNKNYWDDGFGWHDPCNSTKPLARAFNACWLLTYSANDYTNDSWSSPILNWGRRYVRNNIDDLRAKCGDGSAIAASFSGFFVNDRVELYLGFFYSKDVPGRAETLLHESRHQGGKSHNANFPSGSVFGSGSGADSSWGYNGAWMYGALYLWWFFAAGARTTSAMRQRARQRGNLVIDNAFASHPGYSI</sequence>
<evidence type="ECO:0000256" key="1">
    <source>
        <dbReference type="SAM" id="Phobius"/>
    </source>
</evidence>
<accession>A1SZU2</accession>
<keyword evidence="1" id="KW-0472">Membrane</keyword>
<feature type="transmembrane region" description="Helical" evidence="1">
    <location>
        <begin position="181"/>
        <end position="200"/>
    </location>
</feature>
<gene>
    <name evidence="2" type="ordered locus">Ping_3320</name>
</gene>
<name>A1SZU2_PSYIN</name>
<dbReference type="EMBL" id="CP000510">
    <property type="protein sequence ID" value="ABM05007.1"/>
    <property type="molecule type" value="Genomic_DNA"/>
</dbReference>
<keyword evidence="1" id="KW-1133">Transmembrane helix</keyword>
<dbReference type="OrthoDB" id="1159483at2"/>
<dbReference type="KEGG" id="pin:Ping_3320"/>
<keyword evidence="3" id="KW-1185">Reference proteome</keyword>
<protein>
    <submittedName>
        <fullName evidence="2">Uncharacterized protein</fullName>
    </submittedName>
</protein>
<dbReference type="HOGENOM" id="CLU_1045462_0_0_6"/>
<dbReference type="Proteomes" id="UP000000639">
    <property type="component" value="Chromosome"/>
</dbReference>